<reference evidence="2" key="1">
    <citation type="journal article" date="2019" name="Int. J. Syst. Evol. Microbiol.">
        <title>The Global Catalogue of Microorganisms (GCM) 10K type strain sequencing project: providing services to taxonomists for standard genome sequencing and annotation.</title>
        <authorList>
            <consortium name="The Broad Institute Genomics Platform"/>
            <consortium name="The Broad Institute Genome Sequencing Center for Infectious Disease"/>
            <person name="Wu L."/>
            <person name="Ma J."/>
        </authorList>
    </citation>
    <scope>NUCLEOTIDE SEQUENCE [LARGE SCALE GENOMIC DNA]</scope>
    <source>
        <strain evidence="2">CGMCC 1.15043</strain>
    </source>
</reference>
<evidence type="ECO:0000313" key="1">
    <source>
        <dbReference type="EMBL" id="GFZ81647.1"/>
    </source>
</evidence>
<comment type="caution">
    <text evidence="1">The sequence shown here is derived from an EMBL/GenBank/DDBJ whole genome shotgun (WGS) entry which is preliminary data.</text>
</comment>
<accession>A0ABQ1EQ89</accession>
<dbReference type="EMBL" id="BMHE01000013">
    <property type="protein sequence ID" value="GFZ81647.1"/>
    <property type="molecule type" value="Genomic_DNA"/>
</dbReference>
<proteinExistence type="predicted"/>
<keyword evidence="2" id="KW-1185">Reference proteome</keyword>
<gene>
    <name evidence="1" type="ORF">GCM10008018_29190</name>
</gene>
<sequence length="64" mass="7215">MTIRSLSTHHSKKPCNRTEFLASLQEGREAETSGRDYLKTQALVHYAKLASETNQTQVIKVPTL</sequence>
<evidence type="ECO:0008006" key="3">
    <source>
        <dbReference type="Google" id="ProtNLM"/>
    </source>
</evidence>
<organism evidence="1 2">
    <name type="scientific">Paenibacillus marchantiophytorum</name>
    <dbReference type="NCBI Taxonomy" id="1619310"/>
    <lineage>
        <taxon>Bacteria</taxon>
        <taxon>Bacillati</taxon>
        <taxon>Bacillota</taxon>
        <taxon>Bacilli</taxon>
        <taxon>Bacillales</taxon>
        <taxon>Paenibacillaceae</taxon>
        <taxon>Paenibacillus</taxon>
    </lineage>
</organism>
<protein>
    <recommendedName>
        <fullName evidence="3">Gfo/Idh/MocA-like oxidoreductase C-terminal domain-containing protein</fullName>
    </recommendedName>
</protein>
<evidence type="ECO:0000313" key="2">
    <source>
        <dbReference type="Proteomes" id="UP000615455"/>
    </source>
</evidence>
<dbReference type="Proteomes" id="UP000615455">
    <property type="component" value="Unassembled WGS sequence"/>
</dbReference>
<name>A0ABQ1EQ89_9BACL</name>